<organism evidence="1 2">
    <name type="scientific">Falsibacillus pallidus</name>
    <dbReference type="NCBI Taxonomy" id="493781"/>
    <lineage>
        <taxon>Bacteria</taxon>
        <taxon>Bacillati</taxon>
        <taxon>Bacillota</taxon>
        <taxon>Bacilli</taxon>
        <taxon>Bacillales</taxon>
        <taxon>Bacillaceae</taxon>
        <taxon>Falsibacillus</taxon>
    </lineage>
</organism>
<evidence type="ECO:0000313" key="2">
    <source>
        <dbReference type="Proteomes" id="UP000255326"/>
    </source>
</evidence>
<reference evidence="1 2" key="1">
    <citation type="submission" date="2018-07" db="EMBL/GenBank/DDBJ databases">
        <title>Genomic Encyclopedia of Type Strains, Phase IV (KMG-IV): sequencing the most valuable type-strain genomes for metagenomic binning, comparative biology and taxonomic classification.</title>
        <authorList>
            <person name="Goeker M."/>
        </authorList>
    </citation>
    <scope>NUCLEOTIDE SEQUENCE [LARGE SCALE GENOMIC DNA]</scope>
    <source>
        <strain evidence="1 2">DSM 25281</strain>
    </source>
</reference>
<dbReference type="SUPFAM" id="SSF100985">
    <property type="entry name" value="Sporulation inhibitor Sda"/>
    <property type="match status" value="1"/>
</dbReference>
<keyword evidence="2" id="KW-1185">Reference proteome</keyword>
<gene>
    <name evidence="1" type="ORF">DFR59_106108</name>
</gene>
<protein>
    <submittedName>
        <fullName evidence="1">Sporulation inhibitor A</fullName>
    </submittedName>
</protein>
<comment type="caution">
    <text evidence="1">The sequence shown here is derived from an EMBL/GenBank/DDBJ whole genome shotgun (WGS) entry which is preliminary data.</text>
</comment>
<dbReference type="Gene3D" id="1.10.287.1100">
    <property type="entry name" value="Sporulation inhibitor A"/>
    <property type="match status" value="1"/>
</dbReference>
<dbReference type="RefSeq" id="WP_114745832.1">
    <property type="nucleotide sequence ID" value="NZ_QQAY01000006.1"/>
</dbReference>
<proteinExistence type="predicted"/>
<dbReference type="Pfam" id="PF08970">
    <property type="entry name" value="Sda"/>
    <property type="match status" value="1"/>
</dbReference>
<dbReference type="EMBL" id="QQAY01000006">
    <property type="protein sequence ID" value="RDI41949.1"/>
    <property type="molecule type" value="Genomic_DNA"/>
</dbReference>
<dbReference type="InterPro" id="IPR015064">
    <property type="entry name" value="Sda"/>
</dbReference>
<sequence>MNGYRLLNDEQLMDAYLKAKKENLSKDFIKLLEVELKKRSLLE</sequence>
<dbReference type="Proteomes" id="UP000255326">
    <property type="component" value="Unassembled WGS sequence"/>
</dbReference>
<dbReference type="InterPro" id="IPR036916">
    <property type="entry name" value="Sda_sf"/>
</dbReference>
<name>A0A370GFR4_9BACI</name>
<evidence type="ECO:0000313" key="1">
    <source>
        <dbReference type="EMBL" id="RDI41949.1"/>
    </source>
</evidence>
<accession>A0A370GFR4</accession>
<dbReference type="AlphaFoldDB" id="A0A370GFR4"/>
<dbReference type="OrthoDB" id="2914922at2"/>